<dbReference type="InterPro" id="IPR015424">
    <property type="entry name" value="PyrdxlP-dep_Trfase"/>
</dbReference>
<dbReference type="PANTHER" id="PTHR18968:SF120">
    <property type="entry name" value="ACETOLACTATE SYNTHASE LARGE SUBUNIT"/>
    <property type="match status" value="1"/>
</dbReference>
<dbReference type="Pfam" id="PF00205">
    <property type="entry name" value="TPP_enzyme_M"/>
    <property type="match status" value="1"/>
</dbReference>
<reference evidence="7 8" key="1">
    <citation type="submission" date="2023-05" db="EMBL/GenBank/DDBJ databases">
        <title>Corynebacterium suedekumii sp. nov. and Corynebacterium breve sp. nov. isolated from raw cow's milk.</title>
        <authorList>
            <person name="Baer M.K."/>
            <person name="Mehl L."/>
            <person name="Hellmuth R."/>
            <person name="Marke G."/>
            <person name="Lipski A."/>
        </authorList>
    </citation>
    <scope>NUCLEOTIDE SEQUENCE [LARGE SCALE GENOMIC DNA]</scope>
    <source>
        <strain evidence="7 8">LM112</strain>
    </source>
</reference>
<evidence type="ECO:0000256" key="2">
    <source>
        <dbReference type="ARBA" id="ARBA00005025"/>
    </source>
</evidence>
<dbReference type="PANTHER" id="PTHR18968">
    <property type="entry name" value="THIAMINE PYROPHOSPHATE ENZYMES"/>
    <property type="match status" value="1"/>
</dbReference>
<feature type="domain" description="Thiamine pyrophosphate enzyme central" evidence="6">
    <location>
        <begin position="63"/>
        <end position="161"/>
    </location>
</feature>
<dbReference type="Gene3D" id="3.40.50.1220">
    <property type="entry name" value="TPP-binding domain"/>
    <property type="match status" value="1"/>
</dbReference>
<proteinExistence type="inferred from homology"/>
<keyword evidence="8" id="KW-1185">Reference proteome</keyword>
<dbReference type="EMBL" id="CP126970">
    <property type="protein sequence ID" value="WIM70802.1"/>
    <property type="molecule type" value="Genomic_DNA"/>
</dbReference>
<dbReference type="Proteomes" id="UP001238805">
    <property type="component" value="Chromosome"/>
</dbReference>
<dbReference type="InterPro" id="IPR029061">
    <property type="entry name" value="THDP-binding"/>
</dbReference>
<dbReference type="RefSeq" id="WP_284875382.1">
    <property type="nucleotide sequence ID" value="NZ_CP126970.1"/>
</dbReference>
<keyword evidence="5" id="KW-0028">Amino-acid biosynthesis</keyword>
<dbReference type="InterPro" id="IPR045229">
    <property type="entry name" value="TPP_enz"/>
</dbReference>
<name>A0ABY8VP88_9CORY</name>
<evidence type="ECO:0000256" key="5">
    <source>
        <dbReference type="ARBA" id="ARBA00023304"/>
    </source>
</evidence>
<dbReference type="SUPFAM" id="SSF52518">
    <property type="entry name" value="Thiamin diphosphate-binding fold (THDP-binding)"/>
    <property type="match status" value="1"/>
</dbReference>
<comment type="pathway">
    <text evidence="1">Amino-acid biosynthesis; L-isoleucine biosynthesis; L-isoleucine from 2-oxobutanoate: step 1/4.</text>
</comment>
<evidence type="ECO:0000313" key="7">
    <source>
        <dbReference type="EMBL" id="WIM70802.1"/>
    </source>
</evidence>
<dbReference type="Gene3D" id="3.90.1150.10">
    <property type="entry name" value="Aspartate Aminotransferase, domain 1"/>
    <property type="match status" value="1"/>
</dbReference>
<accession>A0ABY8VP88</accession>
<evidence type="ECO:0000313" key="8">
    <source>
        <dbReference type="Proteomes" id="UP001238805"/>
    </source>
</evidence>
<comment type="pathway">
    <text evidence="2">Amino-acid biosynthesis; L-valine biosynthesis; L-valine from pyruvate: step 1/4.</text>
</comment>
<organism evidence="7 8">
    <name type="scientific">Corynebacterium suedekumii</name>
    <dbReference type="NCBI Taxonomy" id="3049801"/>
    <lineage>
        <taxon>Bacteria</taxon>
        <taxon>Bacillati</taxon>
        <taxon>Actinomycetota</taxon>
        <taxon>Actinomycetes</taxon>
        <taxon>Mycobacteriales</taxon>
        <taxon>Corynebacteriaceae</taxon>
        <taxon>Corynebacterium</taxon>
    </lineage>
</organism>
<dbReference type="InterPro" id="IPR015422">
    <property type="entry name" value="PyrdxlP-dep_Trfase_small"/>
</dbReference>
<sequence length="298" mass="31923">MFILDEADRASEYVARAFHIASTGRPGPVIIGVPEDVLTHTADAPVIPPIPVAEGAVSDDDLDELTAALNSAERPAILLGGPRWTPEAAAQVTAFAENNHIPVLSDWRAADRIPADSPVKAGETGYGHGRFTTTMLDDADLLLILGGTLSDVPTDGFTLRQGLDEQNWIINPDPELRQHSGAVTRHLVAAPVAFGRAVADLRLDPATDWSAWTGTAVEEHRATVAFTNPGENREGTADMTLVMKALREKLPEDANVTFGPGTAFYTDGRGANEARLSFFHPTEEKIAEGTRILGEVFT</sequence>
<keyword evidence="5" id="KW-0100">Branched-chain amino acid biosynthesis</keyword>
<evidence type="ECO:0000256" key="1">
    <source>
        <dbReference type="ARBA" id="ARBA00004974"/>
    </source>
</evidence>
<dbReference type="SUPFAM" id="SSF52467">
    <property type="entry name" value="DHS-like NAD/FAD-binding domain"/>
    <property type="match status" value="1"/>
</dbReference>
<dbReference type="EC" id="2.2.1.6" evidence="4"/>
<evidence type="ECO:0000259" key="6">
    <source>
        <dbReference type="Pfam" id="PF00205"/>
    </source>
</evidence>
<dbReference type="Gene3D" id="3.40.50.970">
    <property type="match status" value="1"/>
</dbReference>
<evidence type="ECO:0000256" key="4">
    <source>
        <dbReference type="ARBA" id="ARBA00013145"/>
    </source>
</evidence>
<evidence type="ECO:0000256" key="3">
    <source>
        <dbReference type="ARBA" id="ARBA00007812"/>
    </source>
</evidence>
<protein>
    <recommendedName>
        <fullName evidence="4">acetolactate synthase</fullName>
        <ecNumber evidence="4">2.2.1.6</ecNumber>
    </recommendedName>
</protein>
<dbReference type="InterPro" id="IPR012000">
    <property type="entry name" value="Thiamin_PyroP_enz_cen_dom"/>
</dbReference>
<gene>
    <name evidence="7" type="ORF">QP029_02960</name>
</gene>
<dbReference type="SUPFAM" id="SSF53383">
    <property type="entry name" value="PLP-dependent transferases"/>
    <property type="match status" value="1"/>
</dbReference>
<dbReference type="InterPro" id="IPR029035">
    <property type="entry name" value="DHS-like_NAD/FAD-binding_dom"/>
</dbReference>
<comment type="similarity">
    <text evidence="3">Belongs to the TPP enzyme family.</text>
</comment>